<dbReference type="SUPFAM" id="SSF141371">
    <property type="entry name" value="PilZ domain-like"/>
    <property type="match status" value="1"/>
</dbReference>
<protein>
    <recommendedName>
        <fullName evidence="3">PilZ domain-containing protein</fullName>
    </recommendedName>
</protein>
<reference evidence="2" key="2">
    <citation type="submission" date="2016-04" db="EMBL/GenBank/DDBJ databases">
        <title>First Complete Genome Sequence of a Subdivision 6 Acidobacterium.</title>
        <authorList>
            <person name="Huang S."/>
            <person name="Vieira S."/>
            <person name="Bunk B."/>
            <person name="Riedel T."/>
            <person name="Sproeer C."/>
            <person name="Overmann J."/>
        </authorList>
    </citation>
    <scope>NUCLEOTIDE SEQUENCE [LARGE SCALE GENOMIC DNA]</scope>
    <source>
        <strain evidence="2">DSM 100886 HEG_-6_39</strain>
    </source>
</reference>
<dbReference type="RefSeq" id="WP_110171488.1">
    <property type="nucleotide sequence ID" value="NZ_CP015136.1"/>
</dbReference>
<keyword evidence="2" id="KW-1185">Reference proteome</keyword>
<dbReference type="STRING" id="1855912.LuPra_02991"/>
<dbReference type="Gene3D" id="2.40.10.220">
    <property type="entry name" value="predicted glycosyltransferase like domains"/>
    <property type="match status" value="1"/>
</dbReference>
<name>A0A143PMD8_LUTPR</name>
<dbReference type="EMBL" id="CP015136">
    <property type="protein sequence ID" value="AMY09767.1"/>
    <property type="molecule type" value="Genomic_DNA"/>
</dbReference>
<dbReference type="AlphaFoldDB" id="A0A143PMD8"/>
<reference evidence="1 2" key="1">
    <citation type="journal article" date="2016" name="Genome Announc.">
        <title>First Complete Genome Sequence of a Subdivision 6 Acidobacterium Strain.</title>
        <authorList>
            <person name="Huang S."/>
            <person name="Vieira S."/>
            <person name="Bunk B."/>
            <person name="Riedel T."/>
            <person name="Sproer C."/>
            <person name="Overmann J."/>
        </authorList>
    </citation>
    <scope>NUCLEOTIDE SEQUENCE [LARGE SCALE GENOMIC DNA]</scope>
    <source>
        <strain evidence="2">DSM 100886 HEG_-6_39</strain>
    </source>
</reference>
<organism evidence="1 2">
    <name type="scientific">Luteitalea pratensis</name>
    <dbReference type="NCBI Taxonomy" id="1855912"/>
    <lineage>
        <taxon>Bacteria</taxon>
        <taxon>Pseudomonadati</taxon>
        <taxon>Acidobacteriota</taxon>
        <taxon>Vicinamibacteria</taxon>
        <taxon>Vicinamibacterales</taxon>
        <taxon>Vicinamibacteraceae</taxon>
        <taxon>Luteitalea</taxon>
    </lineage>
</organism>
<proteinExistence type="predicted"/>
<evidence type="ECO:0000313" key="1">
    <source>
        <dbReference type="EMBL" id="AMY09767.1"/>
    </source>
</evidence>
<accession>A0A143PMD8</accession>
<dbReference type="KEGG" id="abac:LuPra_02991"/>
<dbReference type="Proteomes" id="UP000076079">
    <property type="component" value="Chromosome"/>
</dbReference>
<evidence type="ECO:0008006" key="3">
    <source>
        <dbReference type="Google" id="ProtNLM"/>
    </source>
</evidence>
<evidence type="ECO:0000313" key="2">
    <source>
        <dbReference type="Proteomes" id="UP000076079"/>
    </source>
</evidence>
<gene>
    <name evidence="1" type="ORF">LuPra_02991</name>
</gene>
<sequence>MTDSWAPDRRRSDRRLLPYHYLVWVEGVTEPMRVREMGPGGIVIESARPLTLGDAVNFVLGAAGSEGIGPMRGHVAHSRMLLAQRSGEPPVCLTGVAFDLVGPEHAARIATMLAEIDGRRARRPQDAP</sequence>